<proteinExistence type="inferred from homology"/>
<dbReference type="EMBL" id="JALLPJ020000653">
    <property type="protein sequence ID" value="KAL3786371.1"/>
    <property type="molecule type" value="Genomic_DNA"/>
</dbReference>
<evidence type="ECO:0000256" key="1">
    <source>
        <dbReference type="ARBA" id="ARBA00004496"/>
    </source>
</evidence>
<protein>
    <recommendedName>
        <fullName evidence="9">Kinesin motor domain-containing protein</fullName>
    </recommendedName>
</protein>
<dbReference type="SMART" id="SM00129">
    <property type="entry name" value="KISc"/>
    <property type="match status" value="1"/>
</dbReference>
<evidence type="ECO:0000256" key="5">
    <source>
        <dbReference type="ARBA" id="ARBA00023054"/>
    </source>
</evidence>
<dbReference type="SUPFAM" id="SSF52540">
    <property type="entry name" value="P-loop containing nucleoside triphosphate hydrolases"/>
    <property type="match status" value="2"/>
</dbReference>
<dbReference type="InterPro" id="IPR036961">
    <property type="entry name" value="Kinesin_motor_dom_sf"/>
</dbReference>
<evidence type="ECO:0000313" key="11">
    <source>
        <dbReference type="Proteomes" id="UP001530400"/>
    </source>
</evidence>
<reference evidence="10 11" key="1">
    <citation type="submission" date="2024-10" db="EMBL/GenBank/DDBJ databases">
        <title>Updated reference genomes for cyclostephanoid diatoms.</title>
        <authorList>
            <person name="Roberts W.R."/>
            <person name="Alverson A.J."/>
        </authorList>
    </citation>
    <scope>NUCLEOTIDE SEQUENCE [LARGE SCALE GENOMIC DNA]</scope>
    <source>
        <strain evidence="10 11">AJA010-31</strain>
    </source>
</reference>
<dbReference type="InterPro" id="IPR027417">
    <property type="entry name" value="P-loop_NTPase"/>
</dbReference>
<dbReference type="GO" id="GO:0003774">
    <property type="term" value="F:cytoskeletal motor activity"/>
    <property type="evidence" value="ECO:0007669"/>
    <property type="project" value="UniProtKB-UniRule"/>
</dbReference>
<feature type="region of interest" description="Disordered" evidence="8">
    <location>
        <begin position="739"/>
        <end position="758"/>
    </location>
</feature>
<dbReference type="InterPro" id="IPR027640">
    <property type="entry name" value="Kinesin-like_fam"/>
</dbReference>
<evidence type="ECO:0000256" key="3">
    <source>
        <dbReference type="ARBA" id="ARBA00022741"/>
    </source>
</evidence>
<feature type="region of interest" description="Disordered" evidence="8">
    <location>
        <begin position="1348"/>
        <end position="1414"/>
    </location>
</feature>
<evidence type="ECO:0000256" key="8">
    <source>
        <dbReference type="SAM" id="MobiDB-lite"/>
    </source>
</evidence>
<dbReference type="Pfam" id="PF00225">
    <property type="entry name" value="Kinesin"/>
    <property type="match status" value="1"/>
</dbReference>
<evidence type="ECO:0000256" key="4">
    <source>
        <dbReference type="ARBA" id="ARBA00022840"/>
    </source>
</evidence>
<dbReference type="PROSITE" id="PS50067">
    <property type="entry name" value="KINESIN_MOTOR_2"/>
    <property type="match status" value="1"/>
</dbReference>
<feature type="coiled-coil region" evidence="7">
    <location>
        <begin position="825"/>
        <end position="891"/>
    </location>
</feature>
<keyword evidence="6" id="KW-0505">Motor protein</keyword>
<evidence type="ECO:0000259" key="9">
    <source>
        <dbReference type="PROSITE" id="PS50067"/>
    </source>
</evidence>
<evidence type="ECO:0000256" key="2">
    <source>
        <dbReference type="ARBA" id="ARBA00022490"/>
    </source>
</evidence>
<feature type="domain" description="Kinesin motor" evidence="9">
    <location>
        <begin position="912"/>
        <end position="1237"/>
    </location>
</feature>
<feature type="binding site" evidence="6">
    <location>
        <begin position="997"/>
        <end position="1004"/>
    </location>
    <ligand>
        <name>ATP</name>
        <dbReference type="ChEBI" id="CHEBI:30616"/>
    </ligand>
</feature>
<dbReference type="GO" id="GO:0005524">
    <property type="term" value="F:ATP binding"/>
    <property type="evidence" value="ECO:0007669"/>
    <property type="project" value="UniProtKB-UniRule"/>
</dbReference>
<keyword evidence="4 6" id="KW-0067">ATP-binding</keyword>
<evidence type="ECO:0000256" key="7">
    <source>
        <dbReference type="SAM" id="Coils"/>
    </source>
</evidence>
<comment type="similarity">
    <text evidence="6">Belongs to the TRAFAC class myosin-kinesin ATPase superfamily. Kinesin family.</text>
</comment>
<gene>
    <name evidence="10" type="ORF">ACHAWO_005308</name>
</gene>
<evidence type="ECO:0000256" key="6">
    <source>
        <dbReference type="PROSITE-ProRule" id="PRU00283"/>
    </source>
</evidence>
<keyword evidence="2" id="KW-0963">Cytoplasm</keyword>
<feature type="region of interest" description="Disordered" evidence="8">
    <location>
        <begin position="514"/>
        <end position="565"/>
    </location>
</feature>
<sequence length="1519" mass="169002">MQRRKRNTGKLEPIKSYLRLSNVEPRHSHILPRLQDGDEYTLGNLTISKSGTYQVQCAGEKFKGYQHIYLDDKSARKCQQLFYDGAVKPLVGEFVHRQRNVCVVLHGAEGSGRQRTLFGNTGEISRRSSSASRRVSVTDVDDLSSLGCDGVSDVHNANPELERRASVPPAEVSFRNDLSICCSKLGDIDESKKSEDPLMPLDDEDGIIPRILAETFYELRQQYPTFVADTDTPQLVPKNRASSSCRFHTLSDVFTDDAPNVSVEFYTGGNDSKSSLPLSTDGEGLISIRITCIEIVDDLASGECTVNDLLEFYKVPDDEVFLEFGEDKQSDSSITSAHIRHDAVTGIVYVEDAVEMQCQGYTAALECLTMAEESRNKRNAYASYRDEDLFTDKLYHTVYLMNLEHRGEKTGATTISNQIVVSAIDESMSNSASMALHSSYSEVSKMIDEIARCSGAAVTRQNALVKLLDETIGGECCTIAIGTVNAVDDEADGHLPTLRLGEAMSWMYNTTDRAVNTSPPKVTAVPSLEAKQSKKSEHTDDEFDSDTNAIDGPKRLSQSSNIPIITPTVEELRAAREPFESSNRMKGPQLIPARSSFDGSNSSLPHGSKRASESSSRQRQFIPTKLADHKGEETSANLGLGLSLTSNSYCSFSIGEDEIGAGELPRSSFISTNFADSDNPFVKQYARELNKSFTSRSSDDNLMGVQRKHSAASSYDPLKDAKFYLAEIEAMDTQLGDQNISAPQSAAPNTAQSSWRDMSNEIESNIEATRKRMMEQLKQQSLRKPIDYTLDLPPVPRGMSYQDSPPENRFPPEYVSVEISSHGSSERHQRAIEEMEETYRTAVADVLRALKRVQSEKDEMIKEKNENFFELQKAREDVNRLKAINGALDTQPGQSFLKYDETSPEKPIGTAHIQVVLRVRPLNKHERHCRRGYSFIDVSTDSHCVIKSPFDHDDVTTYHFDKVFGTDSNNQQIYSCTAEACLPKFFSGISSWVLLYGLRSSGKSYTLGTSPDLCDAERDDAGIIPRFSKAIYQEMKSSDEDRTFTLKCSVVGLYLEQFYDLLNPQTRYAPFLSESPGGMNIMGATEAFCFEEAEIMQLVQRAHAFRDSLAFNMNLDLRHFHTFFVFTLEQYDAALGQSKSSKMWFAEIAASHAIDSASRTTESRIFQRGLGIVGGLVDSLNGRSATADYKASKLSSLLKDAFVGNSFTTSIVTASPSSITSTDTIKAIEFGKELQRVNKATDILQPAGNELSTNELKHKYMAAQSEVLVWRQLADELTKKNLQMEQALREKGQIEKLTEEETGLEEDMIGRRENYSSSDMEELEVGVIERRSSNYSLNDIKDALSFFDEGDHDDDHPAEADCYEEQEVETKSVASNFKEQRVETKSAVSNYEEQEVETKSVRSKSSKSSTENPFRNKHASFLASMTTSAGMSSCISSLAEEIEENDPTNLPGDCISFGKLTPPHKSGEIDLDDVDAFYFLTEIEKSFPKMNVLRGAKKQTIQDLPNSLQDKGSKHSTGD</sequence>
<dbReference type="PANTHER" id="PTHR47969:SF15">
    <property type="entry name" value="CHROMOSOME-ASSOCIATED KINESIN KIF4A-RELATED"/>
    <property type="match status" value="1"/>
</dbReference>
<feature type="region of interest" description="Disordered" evidence="8">
    <location>
        <begin position="578"/>
        <end position="620"/>
    </location>
</feature>
<name>A0ABD3PF53_9STRA</name>
<dbReference type="Proteomes" id="UP001530400">
    <property type="component" value="Unassembled WGS sequence"/>
</dbReference>
<organism evidence="10 11">
    <name type="scientific">Cyclotella atomus</name>
    <dbReference type="NCBI Taxonomy" id="382360"/>
    <lineage>
        <taxon>Eukaryota</taxon>
        <taxon>Sar</taxon>
        <taxon>Stramenopiles</taxon>
        <taxon>Ochrophyta</taxon>
        <taxon>Bacillariophyta</taxon>
        <taxon>Coscinodiscophyceae</taxon>
        <taxon>Thalassiosirophycidae</taxon>
        <taxon>Stephanodiscales</taxon>
        <taxon>Stephanodiscaceae</taxon>
        <taxon>Cyclotella</taxon>
    </lineage>
</organism>
<dbReference type="Gene3D" id="3.40.850.10">
    <property type="entry name" value="Kinesin motor domain"/>
    <property type="match status" value="2"/>
</dbReference>
<evidence type="ECO:0000313" key="10">
    <source>
        <dbReference type="EMBL" id="KAL3786371.1"/>
    </source>
</evidence>
<comment type="caution">
    <text evidence="10">The sequence shown here is derived from an EMBL/GenBank/DDBJ whole genome shotgun (WGS) entry which is preliminary data.</text>
</comment>
<keyword evidence="5 7" id="KW-0175">Coiled coil</keyword>
<dbReference type="PRINTS" id="PR00380">
    <property type="entry name" value="KINESINHEAVY"/>
</dbReference>
<comment type="subcellular location">
    <subcellularLocation>
        <location evidence="1">Cytoplasm</location>
    </subcellularLocation>
</comment>
<dbReference type="InterPro" id="IPR001752">
    <property type="entry name" value="Kinesin_motor_dom"/>
</dbReference>
<accession>A0ABD3PF53</accession>
<keyword evidence="3 6" id="KW-0547">Nucleotide-binding</keyword>
<keyword evidence="11" id="KW-1185">Reference proteome</keyword>
<dbReference type="PANTHER" id="PTHR47969">
    <property type="entry name" value="CHROMOSOME-ASSOCIATED KINESIN KIF4A-RELATED"/>
    <property type="match status" value="1"/>
</dbReference>
<dbReference type="GO" id="GO:0005737">
    <property type="term" value="C:cytoplasm"/>
    <property type="evidence" value="ECO:0007669"/>
    <property type="project" value="UniProtKB-SubCell"/>
</dbReference>